<organism evidence="1 2">
    <name type="scientific">Oidiodendron maius (strain Zn)</name>
    <dbReference type="NCBI Taxonomy" id="913774"/>
    <lineage>
        <taxon>Eukaryota</taxon>
        <taxon>Fungi</taxon>
        <taxon>Dikarya</taxon>
        <taxon>Ascomycota</taxon>
        <taxon>Pezizomycotina</taxon>
        <taxon>Leotiomycetes</taxon>
        <taxon>Leotiomycetes incertae sedis</taxon>
        <taxon>Myxotrichaceae</taxon>
        <taxon>Oidiodendron</taxon>
    </lineage>
</organism>
<dbReference type="InParanoid" id="A0A0C3GP91"/>
<dbReference type="Proteomes" id="UP000054321">
    <property type="component" value="Unassembled WGS sequence"/>
</dbReference>
<evidence type="ECO:0000313" key="2">
    <source>
        <dbReference type="Proteomes" id="UP000054321"/>
    </source>
</evidence>
<gene>
    <name evidence="1" type="ORF">OIDMADRAFT_31785</name>
</gene>
<accession>A0A0C3GP91</accession>
<reference evidence="2" key="2">
    <citation type="submission" date="2015-01" db="EMBL/GenBank/DDBJ databases">
        <title>Evolutionary Origins and Diversification of the Mycorrhizal Mutualists.</title>
        <authorList>
            <consortium name="DOE Joint Genome Institute"/>
            <consortium name="Mycorrhizal Genomics Consortium"/>
            <person name="Kohler A."/>
            <person name="Kuo A."/>
            <person name="Nagy L.G."/>
            <person name="Floudas D."/>
            <person name="Copeland A."/>
            <person name="Barry K.W."/>
            <person name="Cichocki N."/>
            <person name="Veneault-Fourrey C."/>
            <person name="LaButti K."/>
            <person name="Lindquist E.A."/>
            <person name="Lipzen A."/>
            <person name="Lundell T."/>
            <person name="Morin E."/>
            <person name="Murat C."/>
            <person name="Riley R."/>
            <person name="Ohm R."/>
            <person name="Sun H."/>
            <person name="Tunlid A."/>
            <person name="Henrissat B."/>
            <person name="Grigoriev I.V."/>
            <person name="Hibbett D.S."/>
            <person name="Martin F."/>
        </authorList>
    </citation>
    <scope>NUCLEOTIDE SEQUENCE [LARGE SCALE GENOMIC DNA]</scope>
    <source>
        <strain evidence="2">Zn</strain>
    </source>
</reference>
<protein>
    <submittedName>
        <fullName evidence="1">Uncharacterized protein</fullName>
    </submittedName>
</protein>
<proteinExistence type="predicted"/>
<sequence length="235" mass="26510">MRELVYFRQRALDEKDITLSLNSIPDIHFEAKDAGRYSSIARPSTRHPPTRYAVYDAVWSKDREQTAIDAVQVAVANQVFEHGEDHLHFINGDNTTQEVAAARMADDPSLNREEDEEEVPGFVLHRAKMKLAYDATHRKPKFDTGWAYLKIARPANPSYCPRNQTKLSFQKIGPFKILQCNPLSCELGLPVWLSGIYPVMSADHLAPAMSHAMDPYFRPKPSPGPLTVDGVVNIH</sequence>
<keyword evidence="2" id="KW-1185">Reference proteome</keyword>
<reference evidence="1 2" key="1">
    <citation type="submission" date="2014-04" db="EMBL/GenBank/DDBJ databases">
        <authorList>
            <consortium name="DOE Joint Genome Institute"/>
            <person name="Kuo A."/>
            <person name="Martino E."/>
            <person name="Perotto S."/>
            <person name="Kohler A."/>
            <person name="Nagy L.G."/>
            <person name="Floudas D."/>
            <person name="Copeland A."/>
            <person name="Barry K.W."/>
            <person name="Cichocki N."/>
            <person name="Veneault-Fourrey C."/>
            <person name="LaButti K."/>
            <person name="Lindquist E.A."/>
            <person name="Lipzen A."/>
            <person name="Lundell T."/>
            <person name="Morin E."/>
            <person name="Murat C."/>
            <person name="Sun H."/>
            <person name="Tunlid A."/>
            <person name="Henrissat B."/>
            <person name="Grigoriev I.V."/>
            <person name="Hibbett D.S."/>
            <person name="Martin F."/>
            <person name="Nordberg H.P."/>
            <person name="Cantor M.N."/>
            <person name="Hua S.X."/>
        </authorList>
    </citation>
    <scope>NUCLEOTIDE SEQUENCE [LARGE SCALE GENOMIC DNA]</scope>
    <source>
        <strain evidence="1 2">Zn</strain>
    </source>
</reference>
<dbReference type="HOGENOM" id="CLU_1180536_0_0_1"/>
<dbReference type="AlphaFoldDB" id="A0A0C3GP91"/>
<dbReference type="EMBL" id="KN832881">
    <property type="protein sequence ID" value="KIM97865.1"/>
    <property type="molecule type" value="Genomic_DNA"/>
</dbReference>
<evidence type="ECO:0000313" key="1">
    <source>
        <dbReference type="EMBL" id="KIM97865.1"/>
    </source>
</evidence>
<name>A0A0C3GP91_OIDMZ</name>